<dbReference type="EMBL" id="JGZI01000011">
    <property type="protein sequence ID" value="KFI80749.1"/>
    <property type="molecule type" value="Genomic_DNA"/>
</dbReference>
<dbReference type="STRING" id="218140.BPSY_2101"/>
<dbReference type="RefSeq" id="WP_034886904.1">
    <property type="nucleotide sequence ID" value="NZ_JGZI01000011.1"/>
</dbReference>
<evidence type="ECO:0000313" key="4">
    <source>
        <dbReference type="Proteomes" id="UP000029050"/>
    </source>
</evidence>
<sequence length="381" mass="41714">MGMQDYEGYQALCVPHRPVDEHDALAVLEDGYAIRGANLRRIATERDDTFAVTASGRSGPQWILKIEHPMESREAVRMRAEALRSLQEHEPDLPVTRILAGTDGQLVSAYRQGDESRAVTLTTFLPGQVLAQSEHAPSDLLLFAMGDSLARIQSVLARQRAFEDRLGRVLWDIRLLPEIAEGTLPEMDNAEIRSAVEHAVESYLSVSSQVESLPESMCHGDFHPGNLTVEPSRPNALAGIMDFGDMHMMPPICDVGTCLCYGVDADASSQAPLEACRRLLQGYLWSVRNDASSPQVMHGDEDTLALLPTLMEARSALALVLPIMAQLQAGVDPDHYLSGPQARLGRLNVMQSHSKQELLEMLGLGDAGREDPRAAGDRMST</sequence>
<evidence type="ECO:0000256" key="1">
    <source>
        <dbReference type="ARBA" id="ARBA00038240"/>
    </source>
</evidence>
<dbReference type="InterPro" id="IPR050249">
    <property type="entry name" value="Pseudomonas-type_ThrB"/>
</dbReference>
<dbReference type="InterPro" id="IPR011009">
    <property type="entry name" value="Kinase-like_dom_sf"/>
</dbReference>
<dbReference type="Pfam" id="PF01636">
    <property type="entry name" value="APH"/>
    <property type="match status" value="1"/>
</dbReference>
<dbReference type="GO" id="GO:0047992">
    <property type="term" value="F:hydroxylysine kinase activity"/>
    <property type="evidence" value="ECO:0007669"/>
    <property type="project" value="UniProtKB-EC"/>
</dbReference>
<protein>
    <submittedName>
        <fullName evidence="3">Aminoglycoside phosphotransferase</fullName>
        <ecNumber evidence="3">2.7.1.81</ecNumber>
    </submittedName>
</protein>
<dbReference type="Gene3D" id="3.90.1200.10">
    <property type="match status" value="1"/>
</dbReference>
<accession>A0A087CBU9</accession>
<dbReference type="PANTHER" id="PTHR21064:SF6">
    <property type="entry name" value="AMINOGLYCOSIDE PHOSPHOTRANSFERASE DOMAIN-CONTAINING PROTEIN"/>
    <property type="match status" value="1"/>
</dbReference>
<evidence type="ECO:0000313" key="3">
    <source>
        <dbReference type="EMBL" id="KFI80749.1"/>
    </source>
</evidence>
<dbReference type="InterPro" id="IPR002575">
    <property type="entry name" value="Aminoglycoside_PTrfase"/>
</dbReference>
<keyword evidence="4" id="KW-1185">Reference proteome</keyword>
<dbReference type="SUPFAM" id="SSF56112">
    <property type="entry name" value="Protein kinase-like (PK-like)"/>
    <property type="match status" value="1"/>
</dbReference>
<dbReference type="Proteomes" id="UP000029050">
    <property type="component" value="Unassembled WGS sequence"/>
</dbReference>
<keyword evidence="3" id="KW-0808">Transferase</keyword>
<proteinExistence type="inferred from homology"/>
<feature type="domain" description="Aminoglycoside phosphotransferase" evidence="2">
    <location>
        <begin position="41"/>
        <end position="269"/>
    </location>
</feature>
<name>A0A087CBU9_9BIFI</name>
<dbReference type="PANTHER" id="PTHR21064">
    <property type="entry name" value="AMINOGLYCOSIDE PHOSPHOTRANSFERASE DOMAIN-CONTAINING PROTEIN-RELATED"/>
    <property type="match status" value="1"/>
</dbReference>
<gene>
    <name evidence="3" type="ORF">BPSY_2101</name>
</gene>
<dbReference type="AlphaFoldDB" id="A0A087CBU9"/>
<comment type="caution">
    <text evidence="3">The sequence shown here is derived from an EMBL/GenBank/DDBJ whole genome shotgun (WGS) entry which is preliminary data.</text>
</comment>
<evidence type="ECO:0000259" key="2">
    <source>
        <dbReference type="Pfam" id="PF01636"/>
    </source>
</evidence>
<comment type="similarity">
    <text evidence="1">Belongs to the pseudomonas-type ThrB family.</text>
</comment>
<reference evidence="3 4" key="1">
    <citation type="submission" date="2014-03" db="EMBL/GenBank/DDBJ databases">
        <title>Genomics of Bifidobacteria.</title>
        <authorList>
            <person name="Ventura M."/>
            <person name="Milani C."/>
            <person name="Lugli G.A."/>
        </authorList>
    </citation>
    <scope>NUCLEOTIDE SEQUENCE [LARGE SCALE GENOMIC DNA]</scope>
    <source>
        <strain evidence="3 4">LMG 21775</strain>
    </source>
</reference>
<organism evidence="3 4">
    <name type="scientific">Bifidobacterium psychraerophilum</name>
    <dbReference type="NCBI Taxonomy" id="218140"/>
    <lineage>
        <taxon>Bacteria</taxon>
        <taxon>Bacillati</taxon>
        <taxon>Actinomycetota</taxon>
        <taxon>Actinomycetes</taxon>
        <taxon>Bifidobacteriales</taxon>
        <taxon>Bifidobacteriaceae</taxon>
        <taxon>Bifidobacterium</taxon>
    </lineage>
</organism>
<dbReference type="OrthoDB" id="241498at2"/>
<dbReference type="eggNOG" id="COG2334">
    <property type="taxonomic scope" value="Bacteria"/>
</dbReference>
<dbReference type="EC" id="2.7.1.81" evidence="3"/>